<dbReference type="EMBL" id="GBXM01092079">
    <property type="protein sequence ID" value="JAH16498.1"/>
    <property type="molecule type" value="Transcribed_RNA"/>
</dbReference>
<sequence length="50" mass="5576">MQIKCEWPTTPSNTLIFIQNRRFHGCDSGQICSDLPISNLSSVTQTAHAQ</sequence>
<evidence type="ECO:0000313" key="1">
    <source>
        <dbReference type="EMBL" id="JAH16498.1"/>
    </source>
</evidence>
<proteinExistence type="predicted"/>
<protein>
    <submittedName>
        <fullName evidence="1">Uncharacterized protein</fullName>
    </submittedName>
</protein>
<reference evidence="1" key="2">
    <citation type="journal article" date="2015" name="Fish Shellfish Immunol.">
        <title>Early steps in the European eel (Anguilla anguilla)-Vibrio vulnificus interaction in the gills: Role of the RtxA13 toxin.</title>
        <authorList>
            <person name="Callol A."/>
            <person name="Pajuelo D."/>
            <person name="Ebbesson L."/>
            <person name="Teles M."/>
            <person name="MacKenzie S."/>
            <person name="Amaro C."/>
        </authorList>
    </citation>
    <scope>NUCLEOTIDE SEQUENCE</scope>
</reference>
<dbReference type="AlphaFoldDB" id="A0A0E9QK78"/>
<reference evidence="1" key="1">
    <citation type="submission" date="2014-11" db="EMBL/GenBank/DDBJ databases">
        <authorList>
            <person name="Amaro Gonzalez C."/>
        </authorList>
    </citation>
    <scope>NUCLEOTIDE SEQUENCE</scope>
</reference>
<accession>A0A0E9QK78</accession>
<name>A0A0E9QK78_ANGAN</name>
<organism evidence="1">
    <name type="scientific">Anguilla anguilla</name>
    <name type="common">European freshwater eel</name>
    <name type="synonym">Muraena anguilla</name>
    <dbReference type="NCBI Taxonomy" id="7936"/>
    <lineage>
        <taxon>Eukaryota</taxon>
        <taxon>Metazoa</taxon>
        <taxon>Chordata</taxon>
        <taxon>Craniata</taxon>
        <taxon>Vertebrata</taxon>
        <taxon>Euteleostomi</taxon>
        <taxon>Actinopterygii</taxon>
        <taxon>Neopterygii</taxon>
        <taxon>Teleostei</taxon>
        <taxon>Anguilliformes</taxon>
        <taxon>Anguillidae</taxon>
        <taxon>Anguilla</taxon>
    </lineage>
</organism>